<dbReference type="Pfam" id="PF05635">
    <property type="entry name" value="23S_rRNA_IVP"/>
    <property type="match status" value="1"/>
</dbReference>
<organism evidence="1 2">
    <name type="scientific">Viridibacterium curvum</name>
    <dbReference type="NCBI Taxonomy" id="1101404"/>
    <lineage>
        <taxon>Bacteria</taxon>
        <taxon>Pseudomonadati</taxon>
        <taxon>Pseudomonadota</taxon>
        <taxon>Betaproteobacteria</taxon>
        <taxon>Rhodocyclales</taxon>
        <taxon>Rhodocyclaceae</taxon>
        <taxon>Viridibacterium</taxon>
    </lineage>
</organism>
<keyword evidence="2" id="KW-1185">Reference proteome</keyword>
<accession>A0ABP9QKG4</accession>
<proteinExistence type="predicted"/>
<dbReference type="PANTHER" id="PTHR38471">
    <property type="entry name" value="FOUR HELIX BUNDLE PROTEIN"/>
    <property type="match status" value="1"/>
</dbReference>
<dbReference type="EMBL" id="BAABLD010000008">
    <property type="protein sequence ID" value="GAA5163489.1"/>
    <property type="molecule type" value="Genomic_DNA"/>
</dbReference>
<protein>
    <submittedName>
        <fullName evidence="1">Four helix bundle protein</fullName>
    </submittedName>
</protein>
<dbReference type="RefSeq" id="WP_345532345.1">
    <property type="nucleotide sequence ID" value="NZ_BAABLD010000008.1"/>
</dbReference>
<dbReference type="Proteomes" id="UP001500547">
    <property type="component" value="Unassembled WGS sequence"/>
</dbReference>
<sequence length="120" mass="13278">MRRKHRDLLAWQHAIALVKAVYQLTTGFPDSEKFGLTAQMRRAAISIPSNIAEGAARNTTKEFLHFLGIARGSLSELDTQIVIARELALSAQTDELETSISDLFGLLNGLINSLKRVETQ</sequence>
<dbReference type="InterPro" id="IPR012657">
    <property type="entry name" value="23S_rRNA-intervening_sequence"/>
</dbReference>
<gene>
    <name evidence="1" type="ORF">GCM10025770_15730</name>
</gene>
<dbReference type="SUPFAM" id="SSF158446">
    <property type="entry name" value="IVS-encoded protein-like"/>
    <property type="match status" value="1"/>
</dbReference>
<dbReference type="PANTHER" id="PTHR38471:SF2">
    <property type="entry name" value="FOUR HELIX BUNDLE PROTEIN"/>
    <property type="match status" value="1"/>
</dbReference>
<dbReference type="CDD" id="cd16377">
    <property type="entry name" value="23S_rRNA_IVP_like"/>
    <property type="match status" value="1"/>
</dbReference>
<evidence type="ECO:0000313" key="2">
    <source>
        <dbReference type="Proteomes" id="UP001500547"/>
    </source>
</evidence>
<dbReference type="Gene3D" id="1.20.1440.60">
    <property type="entry name" value="23S rRNA-intervening sequence"/>
    <property type="match status" value="1"/>
</dbReference>
<dbReference type="NCBIfam" id="TIGR02436">
    <property type="entry name" value="four helix bundle protein"/>
    <property type="match status" value="1"/>
</dbReference>
<name>A0ABP9QKG4_9RHOO</name>
<evidence type="ECO:0000313" key="1">
    <source>
        <dbReference type="EMBL" id="GAA5163489.1"/>
    </source>
</evidence>
<comment type="caution">
    <text evidence="1">The sequence shown here is derived from an EMBL/GenBank/DDBJ whole genome shotgun (WGS) entry which is preliminary data.</text>
</comment>
<reference evidence="2" key="1">
    <citation type="journal article" date="2019" name="Int. J. Syst. Evol. Microbiol.">
        <title>The Global Catalogue of Microorganisms (GCM) 10K type strain sequencing project: providing services to taxonomists for standard genome sequencing and annotation.</title>
        <authorList>
            <consortium name="The Broad Institute Genomics Platform"/>
            <consortium name="The Broad Institute Genome Sequencing Center for Infectious Disease"/>
            <person name="Wu L."/>
            <person name="Ma J."/>
        </authorList>
    </citation>
    <scope>NUCLEOTIDE SEQUENCE [LARGE SCALE GENOMIC DNA]</scope>
    <source>
        <strain evidence="2">JCM 18715</strain>
    </source>
</reference>
<dbReference type="InterPro" id="IPR036583">
    <property type="entry name" value="23S_rRNA_IVS_sf"/>
</dbReference>